<evidence type="ECO:0000259" key="3">
    <source>
        <dbReference type="Pfam" id="PF00582"/>
    </source>
</evidence>
<reference evidence="4" key="1">
    <citation type="submission" date="2016-01" db="EMBL/GenBank/DDBJ databases">
        <authorList>
            <person name="Peeters C."/>
        </authorList>
    </citation>
    <scope>NUCLEOTIDE SEQUENCE [LARGE SCALE GENOMIC DNA]</scope>
    <source>
        <strain evidence="4">LMG 22940</strain>
    </source>
</reference>
<evidence type="ECO:0000313" key="5">
    <source>
        <dbReference type="Proteomes" id="UP000054770"/>
    </source>
</evidence>
<accession>A0A158GXJ9</accession>
<sequence>MYTRILVPIDGSAIANHAFDEALMIARATGAELQPLYVVDVPPVSVAATADFYVDIRDAYVNEGAELSVDAAERLKQAGVRGAPRVADVELTGDDIAHRILASAREYGADLVVMGTHGRRGWRRMVLGSVAEQFLRLSPCPVLLVPERASKAQSEAVREESNLRKEPY</sequence>
<dbReference type="Proteomes" id="UP000054770">
    <property type="component" value="Unassembled WGS sequence"/>
</dbReference>
<dbReference type="InterPro" id="IPR014729">
    <property type="entry name" value="Rossmann-like_a/b/a_fold"/>
</dbReference>
<feature type="region of interest" description="Disordered" evidence="2">
    <location>
        <begin position="149"/>
        <end position="168"/>
    </location>
</feature>
<dbReference type="InterPro" id="IPR006016">
    <property type="entry name" value="UspA"/>
</dbReference>
<dbReference type="PANTHER" id="PTHR46268">
    <property type="entry name" value="STRESS RESPONSE PROTEIN NHAX"/>
    <property type="match status" value="1"/>
</dbReference>
<proteinExistence type="inferred from homology"/>
<organism evidence="4 5">
    <name type="scientific">Caballeronia choica</name>
    <dbReference type="NCBI Taxonomy" id="326476"/>
    <lineage>
        <taxon>Bacteria</taxon>
        <taxon>Pseudomonadati</taxon>
        <taxon>Pseudomonadota</taxon>
        <taxon>Betaproteobacteria</taxon>
        <taxon>Burkholderiales</taxon>
        <taxon>Burkholderiaceae</taxon>
        <taxon>Caballeronia</taxon>
    </lineage>
</organism>
<evidence type="ECO:0000256" key="1">
    <source>
        <dbReference type="ARBA" id="ARBA00008791"/>
    </source>
</evidence>
<dbReference type="RefSeq" id="WP_087643824.1">
    <property type="nucleotide sequence ID" value="NZ_FCON02000012.1"/>
</dbReference>
<dbReference type="SUPFAM" id="SSF52402">
    <property type="entry name" value="Adenine nucleotide alpha hydrolases-like"/>
    <property type="match status" value="1"/>
</dbReference>
<gene>
    <name evidence="4" type="ORF">AWB68_01611</name>
</gene>
<dbReference type="PRINTS" id="PR01438">
    <property type="entry name" value="UNVRSLSTRESS"/>
</dbReference>
<comment type="similarity">
    <text evidence="1">Belongs to the universal stress protein A family.</text>
</comment>
<protein>
    <submittedName>
        <fullName evidence="4">UspA domain-containing protein</fullName>
    </submittedName>
</protein>
<comment type="caution">
    <text evidence="4">The sequence shown here is derived from an EMBL/GenBank/DDBJ whole genome shotgun (WGS) entry which is preliminary data.</text>
</comment>
<feature type="domain" description="UspA" evidence="3">
    <location>
        <begin position="1"/>
        <end position="146"/>
    </location>
</feature>
<name>A0A158GXJ9_9BURK</name>
<dbReference type="Gene3D" id="3.40.50.620">
    <property type="entry name" value="HUPs"/>
    <property type="match status" value="1"/>
</dbReference>
<feature type="compositionally biased region" description="Basic and acidic residues" evidence="2">
    <location>
        <begin position="156"/>
        <end position="168"/>
    </location>
</feature>
<evidence type="ECO:0000256" key="2">
    <source>
        <dbReference type="SAM" id="MobiDB-lite"/>
    </source>
</evidence>
<dbReference type="Pfam" id="PF00582">
    <property type="entry name" value="Usp"/>
    <property type="match status" value="1"/>
</dbReference>
<dbReference type="CDD" id="cd00293">
    <property type="entry name" value="USP-like"/>
    <property type="match status" value="1"/>
</dbReference>
<dbReference type="OrthoDB" id="8547832at2"/>
<dbReference type="PANTHER" id="PTHR46268:SF15">
    <property type="entry name" value="UNIVERSAL STRESS PROTEIN HP_0031"/>
    <property type="match status" value="1"/>
</dbReference>
<dbReference type="AlphaFoldDB" id="A0A158GXJ9"/>
<evidence type="ECO:0000313" key="4">
    <source>
        <dbReference type="EMBL" id="SAL36894.1"/>
    </source>
</evidence>
<keyword evidence="5" id="KW-1185">Reference proteome</keyword>
<dbReference type="InterPro" id="IPR006015">
    <property type="entry name" value="Universal_stress_UspA"/>
</dbReference>
<dbReference type="EMBL" id="FCON02000012">
    <property type="protein sequence ID" value="SAL36894.1"/>
    <property type="molecule type" value="Genomic_DNA"/>
</dbReference>